<keyword evidence="3" id="KW-1185">Reference proteome</keyword>
<organism evidence="2 3">
    <name type="scientific">Maribacter confluentis</name>
    <dbReference type="NCBI Taxonomy" id="1656093"/>
    <lineage>
        <taxon>Bacteria</taxon>
        <taxon>Pseudomonadati</taxon>
        <taxon>Bacteroidota</taxon>
        <taxon>Flavobacteriia</taxon>
        <taxon>Flavobacteriales</taxon>
        <taxon>Flavobacteriaceae</taxon>
        <taxon>Maribacter</taxon>
    </lineage>
</organism>
<evidence type="ECO:0000313" key="2">
    <source>
        <dbReference type="EMBL" id="MDO1514268.1"/>
    </source>
</evidence>
<comment type="caution">
    <text evidence="2">The sequence shown here is derived from an EMBL/GenBank/DDBJ whole genome shotgun (WGS) entry which is preliminary data.</text>
</comment>
<sequence length="204" mass="23010">MDNYDDLIVVGELMPISIFKNNGSGFQKLQNTGVDNLRGWWESISKVDMDNDGDLDFIICNLGANNFYRPPLERPTTVIAKDFDNNGTLDPVVFSYFKESFENPVQKSFPIHFWADLNGQSPIFRAKFNSFKSYSKATIKNLFNENEIKGATTLTANFDKSIFLENVGNGIFKHSELPIEAQFAPINDIAILDYNNDSLNGLSN</sequence>
<accession>A0ABT8RTQ5</accession>
<dbReference type="RefSeq" id="WP_304436981.1">
    <property type="nucleotide sequence ID" value="NZ_JAUKUC010000001.1"/>
</dbReference>
<keyword evidence="1" id="KW-0732">Signal</keyword>
<evidence type="ECO:0000256" key="1">
    <source>
        <dbReference type="ARBA" id="ARBA00022729"/>
    </source>
</evidence>
<reference evidence="2" key="2">
    <citation type="submission" date="2023-06" db="EMBL/GenBank/DDBJ databases">
        <authorList>
            <person name="Lucena T."/>
            <person name="Sun Q."/>
        </authorList>
    </citation>
    <scope>NUCLEOTIDE SEQUENCE</scope>
    <source>
        <strain evidence="2">CECT 8869</strain>
    </source>
</reference>
<dbReference type="Pfam" id="PF13517">
    <property type="entry name" value="FG-GAP_3"/>
    <property type="match status" value="1"/>
</dbReference>
<evidence type="ECO:0000313" key="3">
    <source>
        <dbReference type="Proteomes" id="UP001168579"/>
    </source>
</evidence>
<dbReference type="InterPro" id="IPR028994">
    <property type="entry name" value="Integrin_alpha_N"/>
</dbReference>
<reference evidence="2" key="1">
    <citation type="journal article" date="2014" name="Int. J. Syst. Evol. Microbiol.">
        <title>Complete genome of a new Firmicutes species belonging to the dominant human colonic microbiota ('Ruminococcus bicirculans') reveals two chromosomes and a selective capacity to utilize plant glucans.</title>
        <authorList>
            <consortium name="NISC Comparative Sequencing Program"/>
            <person name="Wegmann U."/>
            <person name="Louis P."/>
            <person name="Goesmann A."/>
            <person name="Henrissat B."/>
            <person name="Duncan S.H."/>
            <person name="Flint H.J."/>
        </authorList>
    </citation>
    <scope>NUCLEOTIDE SEQUENCE</scope>
    <source>
        <strain evidence="2">CECT 8869</strain>
    </source>
</reference>
<dbReference type="SUPFAM" id="SSF69318">
    <property type="entry name" value="Integrin alpha N-terminal domain"/>
    <property type="match status" value="1"/>
</dbReference>
<gene>
    <name evidence="2" type="ORF">Q2T41_16565</name>
</gene>
<dbReference type="EMBL" id="JAUKUC010000001">
    <property type="protein sequence ID" value="MDO1514268.1"/>
    <property type="molecule type" value="Genomic_DNA"/>
</dbReference>
<protein>
    <submittedName>
        <fullName evidence="2">VCBS repeat-containing protein</fullName>
    </submittedName>
</protein>
<dbReference type="Proteomes" id="UP001168579">
    <property type="component" value="Unassembled WGS sequence"/>
</dbReference>
<proteinExistence type="predicted"/>
<dbReference type="InterPro" id="IPR013517">
    <property type="entry name" value="FG-GAP"/>
</dbReference>
<name>A0ABT8RTQ5_9FLAO</name>